<protein>
    <submittedName>
        <fullName evidence="5">Type VI secretion system protein ImpK</fullName>
    </submittedName>
</protein>
<dbReference type="InterPro" id="IPR017732">
    <property type="entry name" value="T4/T6SS_DotU"/>
</dbReference>
<dbReference type="RefSeq" id="WP_092954445.1">
    <property type="nucleotide sequence ID" value="NZ_FOMQ01000011.1"/>
</dbReference>
<gene>
    <name evidence="5" type="ORF">SAMN04489710_111105</name>
</gene>
<dbReference type="AlphaFoldDB" id="A0A1I1WZ14"/>
<dbReference type="PANTHER" id="PTHR38033">
    <property type="entry name" value="MEMBRANE PROTEIN-RELATED"/>
    <property type="match status" value="1"/>
</dbReference>
<dbReference type="Proteomes" id="UP000199517">
    <property type="component" value="Unassembled WGS sequence"/>
</dbReference>
<dbReference type="NCBIfam" id="NF038228">
    <property type="entry name" value="IcmH_DotU_IVB"/>
    <property type="match status" value="1"/>
</dbReference>
<dbReference type="InterPro" id="IPR017733">
    <property type="entry name" value="OmpA-like_dom_proteobacteria"/>
</dbReference>
<dbReference type="SUPFAM" id="SSF103088">
    <property type="entry name" value="OmpA-like"/>
    <property type="match status" value="1"/>
</dbReference>
<name>A0A1I1WZ14_9BURK</name>
<dbReference type="InterPro" id="IPR038522">
    <property type="entry name" value="T4/T6SS_DotU_sf"/>
</dbReference>
<keyword evidence="6" id="KW-1185">Reference proteome</keyword>
<accession>A0A1I1WZ14</accession>
<evidence type="ECO:0000259" key="4">
    <source>
        <dbReference type="PROSITE" id="PS51123"/>
    </source>
</evidence>
<dbReference type="OrthoDB" id="345640at2"/>
<feature type="region of interest" description="Disordered" evidence="2">
    <location>
        <begin position="12"/>
        <end position="42"/>
    </location>
</feature>
<proteinExistence type="predicted"/>
<dbReference type="STRING" id="32040.SAMN04489710_111105"/>
<dbReference type="Gene3D" id="1.25.40.590">
    <property type="entry name" value="Type IV / VI secretion system, DotU"/>
    <property type="match status" value="1"/>
</dbReference>
<dbReference type="Pfam" id="PF00691">
    <property type="entry name" value="OmpA"/>
    <property type="match status" value="1"/>
</dbReference>
<feature type="domain" description="OmpA-like" evidence="4">
    <location>
        <begin position="307"/>
        <end position="427"/>
    </location>
</feature>
<dbReference type="CDD" id="cd07185">
    <property type="entry name" value="OmpA_C-like"/>
    <property type="match status" value="1"/>
</dbReference>
<organism evidence="5 6">
    <name type="scientific">Paracidovorax konjaci</name>
    <dbReference type="NCBI Taxonomy" id="32040"/>
    <lineage>
        <taxon>Bacteria</taxon>
        <taxon>Pseudomonadati</taxon>
        <taxon>Pseudomonadota</taxon>
        <taxon>Betaproteobacteria</taxon>
        <taxon>Burkholderiales</taxon>
        <taxon>Comamonadaceae</taxon>
        <taxon>Paracidovorax</taxon>
    </lineage>
</organism>
<feature type="transmembrane region" description="Helical" evidence="3">
    <location>
        <begin position="232"/>
        <end position="252"/>
    </location>
</feature>
<evidence type="ECO:0000256" key="3">
    <source>
        <dbReference type="SAM" id="Phobius"/>
    </source>
</evidence>
<evidence type="ECO:0000256" key="2">
    <source>
        <dbReference type="SAM" id="MobiDB-lite"/>
    </source>
</evidence>
<feature type="compositionally biased region" description="Basic and acidic residues" evidence="2">
    <location>
        <begin position="391"/>
        <end position="401"/>
    </location>
</feature>
<feature type="region of interest" description="Disordered" evidence="2">
    <location>
        <begin position="430"/>
        <end position="454"/>
    </location>
</feature>
<feature type="region of interest" description="Disordered" evidence="2">
    <location>
        <begin position="390"/>
        <end position="416"/>
    </location>
</feature>
<evidence type="ECO:0000313" key="5">
    <source>
        <dbReference type="EMBL" id="SFE00347.1"/>
    </source>
</evidence>
<dbReference type="Gene3D" id="3.30.1330.60">
    <property type="entry name" value="OmpA-like domain"/>
    <property type="match status" value="1"/>
</dbReference>
<evidence type="ECO:0000256" key="1">
    <source>
        <dbReference type="PROSITE-ProRule" id="PRU00473"/>
    </source>
</evidence>
<dbReference type="NCBIfam" id="TIGR03349">
    <property type="entry name" value="IV_VI_DotU"/>
    <property type="match status" value="1"/>
</dbReference>
<dbReference type="InterPro" id="IPR006665">
    <property type="entry name" value="OmpA-like"/>
</dbReference>
<keyword evidence="3" id="KW-1133">Transmembrane helix</keyword>
<keyword evidence="3" id="KW-0812">Transmembrane</keyword>
<feature type="compositionally biased region" description="Low complexity" evidence="2">
    <location>
        <begin position="21"/>
        <end position="34"/>
    </location>
</feature>
<dbReference type="PANTHER" id="PTHR38033:SF1">
    <property type="entry name" value="DOTU FAMILY TYPE IV_VI SECRETION SYSTEM PROTEIN"/>
    <property type="match status" value="1"/>
</dbReference>
<evidence type="ECO:0000313" key="6">
    <source>
        <dbReference type="Proteomes" id="UP000199517"/>
    </source>
</evidence>
<dbReference type="NCBIfam" id="TIGR03350">
    <property type="entry name" value="type_VI_ompA"/>
    <property type="match status" value="1"/>
</dbReference>
<dbReference type="Pfam" id="PF09850">
    <property type="entry name" value="DotU"/>
    <property type="match status" value="1"/>
</dbReference>
<dbReference type="EMBL" id="FOMQ01000011">
    <property type="protein sequence ID" value="SFE00347.1"/>
    <property type="molecule type" value="Genomic_DNA"/>
</dbReference>
<reference evidence="6" key="1">
    <citation type="submission" date="2016-10" db="EMBL/GenBank/DDBJ databases">
        <authorList>
            <person name="Varghese N."/>
            <person name="Submissions S."/>
        </authorList>
    </citation>
    <scope>NUCLEOTIDE SEQUENCE [LARGE SCALE GENOMIC DNA]</scope>
    <source>
        <strain evidence="6">DSM 7481</strain>
    </source>
</reference>
<dbReference type="GO" id="GO:0016020">
    <property type="term" value="C:membrane"/>
    <property type="evidence" value="ECO:0007669"/>
    <property type="project" value="UniProtKB-UniRule"/>
</dbReference>
<dbReference type="NCBIfam" id="NF005444">
    <property type="entry name" value="PRK07033.1"/>
    <property type="match status" value="1"/>
</dbReference>
<keyword evidence="1 3" id="KW-0472">Membrane</keyword>
<dbReference type="InterPro" id="IPR036737">
    <property type="entry name" value="OmpA-like_sf"/>
</dbReference>
<sequence length="454" mass="49501">MQNSVNVFAAENYGQRPGPAPSAAPSGSSGPGPSEGLHKASGLPDVVSGGNPLVAAANTLLNLIPQIRRMATNPDPAAFQHYLLECIRQFESRAGSSGVPMETIIGARYCICTAIDEAAAQTPWGGSGVWPQYSLLVALHNETWGGEKFFQLLSKLVQTPQQHIDLIELMYFCLMLGFEGRYHVIDNGRSQLESLKARLLQVIESTRGDRSGALSIHWKGVQRAAVPPWSLVPFWVAAVLTLLIAFLIFLWFNYRLASRSDELFAAINGIRLPKMPTVVAVAAPKPRLRQFLEPEIREGLVEVNDQADRSIVTLRGDGLFDPASTEVKPRYVAVIQRIATALNEVSGKVVVNGYSDNTPIRTARFPSNWHLSQERALAVSAMLQRTITEGQRLRSEGRAESDPIAPNTTPEGRALNRRVEIVLLVPPQSRDAELQLTPGPAPASSPARNSTPKN</sequence>
<dbReference type="PROSITE" id="PS51123">
    <property type="entry name" value="OMPA_2"/>
    <property type="match status" value="1"/>
</dbReference>